<proteinExistence type="inferred from homology"/>
<dbReference type="PANTHER" id="PTHR23501:SF102">
    <property type="entry name" value="DRUG TRANSPORTER, PUTATIVE (AFU_ORTHOLOGUE AFUA_3G08530)-RELATED"/>
    <property type="match status" value="1"/>
</dbReference>
<dbReference type="SUPFAM" id="SSF103473">
    <property type="entry name" value="MFS general substrate transporter"/>
    <property type="match status" value="1"/>
</dbReference>
<evidence type="ECO:0008006" key="9">
    <source>
        <dbReference type="Google" id="ProtNLM"/>
    </source>
</evidence>
<dbReference type="InterPro" id="IPR036259">
    <property type="entry name" value="MFS_trans_sf"/>
</dbReference>
<gene>
    <name evidence="7" type="ORF">THARTR1_08717</name>
</gene>
<keyword evidence="5 6" id="KW-0472">Membrane</keyword>
<dbReference type="AlphaFoldDB" id="A0A2K0TYM9"/>
<feature type="transmembrane region" description="Helical" evidence="6">
    <location>
        <begin position="83"/>
        <end position="101"/>
    </location>
</feature>
<feature type="transmembrane region" description="Helical" evidence="6">
    <location>
        <begin position="43"/>
        <end position="63"/>
    </location>
</feature>
<dbReference type="OrthoDB" id="10021397at2759"/>
<evidence type="ECO:0000313" key="7">
    <source>
        <dbReference type="EMBL" id="PNP50601.1"/>
    </source>
</evidence>
<dbReference type="Proteomes" id="UP000236290">
    <property type="component" value="Unassembled WGS sequence"/>
</dbReference>
<protein>
    <recommendedName>
        <fullName evidence="9">Major facilitator superfamily (MFS) profile domain-containing protein</fullName>
    </recommendedName>
</protein>
<evidence type="ECO:0000256" key="1">
    <source>
        <dbReference type="ARBA" id="ARBA00004141"/>
    </source>
</evidence>
<evidence type="ECO:0000256" key="3">
    <source>
        <dbReference type="ARBA" id="ARBA00022692"/>
    </source>
</evidence>
<name>A0A2K0TYM9_TRIHA</name>
<comment type="similarity">
    <text evidence="2">Belongs to the major facilitator superfamily. TCR/Tet family.</text>
</comment>
<dbReference type="GO" id="GO:0022857">
    <property type="term" value="F:transmembrane transporter activity"/>
    <property type="evidence" value="ECO:0007669"/>
    <property type="project" value="TreeGrafter"/>
</dbReference>
<evidence type="ECO:0000256" key="4">
    <source>
        <dbReference type="ARBA" id="ARBA00022989"/>
    </source>
</evidence>
<keyword evidence="4 6" id="KW-1133">Transmembrane helix</keyword>
<dbReference type="PANTHER" id="PTHR23501">
    <property type="entry name" value="MAJOR FACILITATOR SUPERFAMILY"/>
    <property type="match status" value="1"/>
</dbReference>
<sequence>MAAGGIVQYSNRTAPSILIRVCIVILGFSLYTDFDVGLSWTKIILYQIVAGIGVGPNFQAPLISLQSLTVTEKLPTATATYSFVKTVATTVSIAVGGVIFGSKWKTKSDR</sequence>
<organism evidence="7 8">
    <name type="scientific">Trichoderma harzianum</name>
    <name type="common">Hypocrea lixii</name>
    <dbReference type="NCBI Taxonomy" id="5544"/>
    <lineage>
        <taxon>Eukaryota</taxon>
        <taxon>Fungi</taxon>
        <taxon>Dikarya</taxon>
        <taxon>Ascomycota</taxon>
        <taxon>Pezizomycotina</taxon>
        <taxon>Sordariomycetes</taxon>
        <taxon>Hypocreomycetidae</taxon>
        <taxon>Hypocreales</taxon>
        <taxon>Hypocreaceae</taxon>
        <taxon>Trichoderma</taxon>
    </lineage>
</organism>
<evidence type="ECO:0000256" key="6">
    <source>
        <dbReference type="SAM" id="Phobius"/>
    </source>
</evidence>
<evidence type="ECO:0000256" key="5">
    <source>
        <dbReference type="ARBA" id="ARBA00023136"/>
    </source>
</evidence>
<comment type="caution">
    <text evidence="7">The sequence shown here is derived from an EMBL/GenBank/DDBJ whole genome shotgun (WGS) entry which is preliminary data.</text>
</comment>
<dbReference type="EMBL" id="MTYI01000150">
    <property type="protein sequence ID" value="PNP50601.1"/>
    <property type="molecule type" value="Genomic_DNA"/>
</dbReference>
<evidence type="ECO:0000256" key="2">
    <source>
        <dbReference type="ARBA" id="ARBA00007520"/>
    </source>
</evidence>
<reference evidence="7 8" key="1">
    <citation type="submission" date="2017-02" db="EMBL/GenBank/DDBJ databases">
        <title>Genomes of Trichoderma spp. with biocontrol activity.</title>
        <authorList>
            <person name="Gardiner D."/>
            <person name="Kazan K."/>
            <person name="Vos C."/>
            <person name="Harvey P."/>
        </authorList>
    </citation>
    <scope>NUCLEOTIDE SEQUENCE [LARGE SCALE GENOMIC DNA]</scope>
    <source>
        <strain evidence="7 8">Tr1</strain>
    </source>
</reference>
<keyword evidence="3 6" id="KW-0812">Transmembrane</keyword>
<accession>A0A2K0TYM9</accession>
<evidence type="ECO:0000313" key="8">
    <source>
        <dbReference type="Proteomes" id="UP000236290"/>
    </source>
</evidence>
<comment type="subcellular location">
    <subcellularLocation>
        <location evidence="1">Membrane</location>
        <topology evidence="1">Multi-pass membrane protein</topology>
    </subcellularLocation>
</comment>
<feature type="transmembrane region" description="Helical" evidence="6">
    <location>
        <begin position="12"/>
        <end position="31"/>
    </location>
</feature>
<dbReference type="GO" id="GO:0005886">
    <property type="term" value="C:plasma membrane"/>
    <property type="evidence" value="ECO:0007669"/>
    <property type="project" value="TreeGrafter"/>
</dbReference>